<dbReference type="Pfam" id="PF04564">
    <property type="entry name" value="U-box"/>
    <property type="match status" value="1"/>
</dbReference>
<name>A0A8T0KDS4_PHAAN</name>
<proteinExistence type="predicted"/>
<evidence type="ECO:0000256" key="1">
    <source>
        <dbReference type="ARBA" id="ARBA00004906"/>
    </source>
</evidence>
<comment type="pathway">
    <text evidence="1">Protein modification; protein ubiquitination.</text>
</comment>
<dbReference type="PROSITE" id="PS51698">
    <property type="entry name" value="U_BOX"/>
    <property type="match status" value="1"/>
</dbReference>
<evidence type="ECO:0000256" key="3">
    <source>
        <dbReference type="SAM" id="MobiDB-lite"/>
    </source>
</evidence>
<dbReference type="PANTHER" id="PTHR23315">
    <property type="entry name" value="U BOX DOMAIN-CONTAINING"/>
    <property type="match status" value="1"/>
</dbReference>
<feature type="domain" description="U-box" evidence="4">
    <location>
        <begin position="54"/>
        <end position="128"/>
    </location>
</feature>
<gene>
    <name evidence="5" type="ORF">HKW66_Vig0142060</name>
</gene>
<dbReference type="Proteomes" id="UP000743370">
    <property type="component" value="Unassembled WGS sequence"/>
</dbReference>
<feature type="region of interest" description="Disordered" evidence="3">
    <location>
        <begin position="1"/>
        <end position="31"/>
    </location>
</feature>
<dbReference type="GO" id="GO:0004842">
    <property type="term" value="F:ubiquitin-protein transferase activity"/>
    <property type="evidence" value="ECO:0007669"/>
    <property type="project" value="InterPro"/>
</dbReference>
<dbReference type="SUPFAM" id="SSF57850">
    <property type="entry name" value="RING/U-box"/>
    <property type="match status" value="1"/>
</dbReference>
<dbReference type="InterPro" id="IPR013083">
    <property type="entry name" value="Znf_RING/FYVE/PHD"/>
</dbReference>
<protein>
    <submittedName>
        <fullName evidence="5">U-box domain-containing protein</fullName>
    </submittedName>
</protein>
<accession>A0A8T0KDS4</accession>
<organism evidence="5 6">
    <name type="scientific">Phaseolus angularis</name>
    <name type="common">Azuki bean</name>
    <name type="synonym">Vigna angularis</name>
    <dbReference type="NCBI Taxonomy" id="3914"/>
    <lineage>
        <taxon>Eukaryota</taxon>
        <taxon>Viridiplantae</taxon>
        <taxon>Streptophyta</taxon>
        <taxon>Embryophyta</taxon>
        <taxon>Tracheophyta</taxon>
        <taxon>Spermatophyta</taxon>
        <taxon>Magnoliopsida</taxon>
        <taxon>eudicotyledons</taxon>
        <taxon>Gunneridae</taxon>
        <taxon>Pentapetalae</taxon>
        <taxon>rosids</taxon>
        <taxon>fabids</taxon>
        <taxon>Fabales</taxon>
        <taxon>Fabaceae</taxon>
        <taxon>Papilionoideae</taxon>
        <taxon>50 kb inversion clade</taxon>
        <taxon>NPAAA clade</taxon>
        <taxon>indigoferoid/millettioid clade</taxon>
        <taxon>Phaseoleae</taxon>
        <taxon>Vigna</taxon>
    </lineage>
</organism>
<dbReference type="GO" id="GO:0016567">
    <property type="term" value="P:protein ubiquitination"/>
    <property type="evidence" value="ECO:0007669"/>
    <property type="project" value="InterPro"/>
</dbReference>
<evidence type="ECO:0000313" key="5">
    <source>
        <dbReference type="EMBL" id="KAG2397558.1"/>
    </source>
</evidence>
<reference evidence="5 6" key="1">
    <citation type="submission" date="2020-05" db="EMBL/GenBank/DDBJ databases">
        <title>Vigna angularis (adzuki bean) Var. LongXiaoDou No. 4 denovo assembly.</title>
        <authorList>
            <person name="Xiang H."/>
        </authorList>
    </citation>
    <scope>NUCLEOTIDE SEQUENCE [LARGE SCALE GENOMIC DNA]</scope>
    <source>
        <tissue evidence="5">Leaf</tissue>
    </source>
</reference>
<evidence type="ECO:0000259" key="4">
    <source>
        <dbReference type="PROSITE" id="PS51698"/>
    </source>
</evidence>
<dbReference type="EMBL" id="JABFOF010000005">
    <property type="protein sequence ID" value="KAG2397558.1"/>
    <property type="molecule type" value="Genomic_DNA"/>
</dbReference>
<comment type="caution">
    <text evidence="5">The sequence shown here is derived from an EMBL/GenBank/DDBJ whole genome shotgun (WGS) entry which is preliminary data.</text>
</comment>
<dbReference type="PANTHER" id="PTHR23315:SF339">
    <property type="entry name" value="U-BOX DOMAIN-CONTAINING PROTEIN 40"/>
    <property type="match status" value="1"/>
</dbReference>
<dbReference type="InterPro" id="IPR003613">
    <property type="entry name" value="Ubox_domain"/>
</dbReference>
<sequence>MEIQQSLKLTIHKKWPSSPKKTSKDSEPINTTATPKLKWKKIFFHTKTKPKIQTPPDEFLCPVSRSLMFDPVIVSSGHSFERSSVEACKNLNFTPQLPDGTTPDFSTLIPNLALKSAILKWKKVQVLKWLSVHSVLVKGQAITSIEEWQWGE</sequence>
<evidence type="ECO:0000313" key="6">
    <source>
        <dbReference type="Proteomes" id="UP000743370"/>
    </source>
</evidence>
<dbReference type="Gene3D" id="3.30.40.10">
    <property type="entry name" value="Zinc/RING finger domain, C3HC4 (zinc finger)"/>
    <property type="match status" value="1"/>
</dbReference>
<dbReference type="SMART" id="SM00504">
    <property type="entry name" value="Ubox"/>
    <property type="match status" value="1"/>
</dbReference>
<evidence type="ECO:0000256" key="2">
    <source>
        <dbReference type="ARBA" id="ARBA00022679"/>
    </source>
</evidence>
<dbReference type="AlphaFoldDB" id="A0A8T0KDS4"/>
<keyword evidence="2" id="KW-0808">Transferase</keyword>